<reference evidence="5 6" key="1">
    <citation type="submission" date="2018-07" db="EMBL/GenBank/DDBJ databases">
        <title>Genomic Encyclopedia of Type Strains, Phase IV (KMG-IV): sequencing the most valuable type-strain genomes for metagenomic binning, comparative biology and taxonomic classification.</title>
        <authorList>
            <person name="Goeker M."/>
        </authorList>
    </citation>
    <scope>NUCLEOTIDE SEQUENCE [LARGE SCALE GENOMIC DNA]</scope>
    <source>
        <strain evidence="5 6">DSM 4134</strain>
    </source>
</reference>
<evidence type="ECO:0000256" key="3">
    <source>
        <dbReference type="ARBA" id="ARBA00023080"/>
    </source>
</evidence>
<comment type="similarity">
    <text evidence="4">Belongs to the Maf family. YhdE subfamily.</text>
</comment>
<feature type="site" description="Important for substrate specificity" evidence="4">
    <location>
        <position position="67"/>
    </location>
</feature>
<dbReference type="AlphaFoldDB" id="A0A3D9L090"/>
<dbReference type="InterPro" id="IPR029001">
    <property type="entry name" value="ITPase-like_fam"/>
</dbReference>
<comment type="caution">
    <text evidence="5">The sequence shown here is derived from an EMBL/GenBank/DDBJ whole genome shotgun (WGS) entry which is preliminary data.</text>
</comment>
<comment type="function">
    <text evidence="4">Nucleoside triphosphate pyrophosphatase that hydrolyzes dTTP and UTP. May have a dual role in cell division arrest and in preventing the incorporation of modified nucleotides into cellular nucleic acids.</text>
</comment>
<evidence type="ECO:0000313" key="5">
    <source>
        <dbReference type="EMBL" id="RED94397.1"/>
    </source>
</evidence>
<dbReference type="GO" id="GO:0036221">
    <property type="term" value="F:UTP diphosphatase activity"/>
    <property type="evidence" value="ECO:0007669"/>
    <property type="project" value="RHEA"/>
</dbReference>
<proteinExistence type="inferred from homology"/>
<evidence type="ECO:0000256" key="2">
    <source>
        <dbReference type="ARBA" id="ARBA00022801"/>
    </source>
</evidence>
<evidence type="ECO:0000313" key="6">
    <source>
        <dbReference type="Proteomes" id="UP000256779"/>
    </source>
</evidence>
<evidence type="ECO:0000256" key="1">
    <source>
        <dbReference type="ARBA" id="ARBA00001968"/>
    </source>
</evidence>
<dbReference type="Gene3D" id="3.90.950.10">
    <property type="match status" value="1"/>
</dbReference>
<dbReference type="GO" id="GO:0009117">
    <property type="term" value="P:nucleotide metabolic process"/>
    <property type="evidence" value="ECO:0007669"/>
    <property type="project" value="UniProtKB-KW"/>
</dbReference>
<comment type="subcellular location">
    <subcellularLocation>
        <location evidence="4">Cytoplasm</location>
    </subcellularLocation>
</comment>
<protein>
    <recommendedName>
        <fullName evidence="4">dTTP/UTP pyrophosphatase</fullName>
        <shortName evidence="4">dTTPase/UTPase</shortName>
        <ecNumber evidence="4">3.6.1.9</ecNumber>
    </recommendedName>
    <alternativeName>
        <fullName evidence="4">Nucleoside triphosphate pyrophosphatase</fullName>
    </alternativeName>
    <alternativeName>
        <fullName evidence="4">Nucleotide pyrophosphatase</fullName>
        <shortName evidence="4">Nucleotide PPase</shortName>
    </alternativeName>
</protein>
<dbReference type="Pfam" id="PF02545">
    <property type="entry name" value="Maf"/>
    <property type="match status" value="1"/>
</dbReference>
<feature type="active site" description="Proton acceptor" evidence="4">
    <location>
        <position position="66"/>
    </location>
</feature>
<comment type="cofactor">
    <cofactor evidence="1 4">
        <name>a divalent metal cation</name>
        <dbReference type="ChEBI" id="CHEBI:60240"/>
    </cofactor>
</comment>
<keyword evidence="4" id="KW-0963">Cytoplasm</keyword>
<dbReference type="EC" id="3.6.1.9" evidence="4"/>
<feature type="site" description="Important for substrate specificity" evidence="4">
    <location>
        <position position="149"/>
    </location>
</feature>
<comment type="catalytic activity">
    <reaction evidence="4">
        <text>UTP + H2O = UMP + diphosphate + H(+)</text>
        <dbReference type="Rhea" id="RHEA:29395"/>
        <dbReference type="ChEBI" id="CHEBI:15377"/>
        <dbReference type="ChEBI" id="CHEBI:15378"/>
        <dbReference type="ChEBI" id="CHEBI:33019"/>
        <dbReference type="ChEBI" id="CHEBI:46398"/>
        <dbReference type="ChEBI" id="CHEBI:57865"/>
        <dbReference type="EC" id="3.6.1.9"/>
    </reaction>
</comment>
<dbReference type="InterPro" id="IPR003697">
    <property type="entry name" value="Maf-like"/>
</dbReference>
<accession>A0A3D9L090</accession>
<dbReference type="PANTHER" id="PTHR43213:SF5">
    <property type="entry name" value="BIFUNCTIONAL DTTP_UTP PYROPHOSPHATASE_METHYLTRANSFERASE PROTEIN-RELATED"/>
    <property type="match status" value="1"/>
</dbReference>
<dbReference type="NCBIfam" id="TIGR00172">
    <property type="entry name" value="maf"/>
    <property type="match status" value="1"/>
</dbReference>
<feature type="site" description="Important for substrate specificity" evidence="4">
    <location>
        <position position="9"/>
    </location>
</feature>
<gene>
    <name evidence="5" type="ORF">C7460_12184</name>
</gene>
<organism evidence="5 6">
    <name type="scientific">Marinoscillum furvescens DSM 4134</name>
    <dbReference type="NCBI Taxonomy" id="1122208"/>
    <lineage>
        <taxon>Bacteria</taxon>
        <taxon>Pseudomonadati</taxon>
        <taxon>Bacteroidota</taxon>
        <taxon>Cytophagia</taxon>
        <taxon>Cytophagales</taxon>
        <taxon>Reichenbachiellaceae</taxon>
        <taxon>Marinoscillum</taxon>
    </lineage>
</organism>
<name>A0A3D9L090_MARFU</name>
<evidence type="ECO:0000256" key="4">
    <source>
        <dbReference type="HAMAP-Rule" id="MF_00528"/>
    </source>
</evidence>
<dbReference type="GO" id="GO:0036218">
    <property type="term" value="F:dTTP diphosphatase activity"/>
    <property type="evidence" value="ECO:0007669"/>
    <property type="project" value="RHEA"/>
</dbReference>
<dbReference type="PIRSF" id="PIRSF006305">
    <property type="entry name" value="Maf"/>
    <property type="match status" value="1"/>
</dbReference>
<dbReference type="PANTHER" id="PTHR43213">
    <property type="entry name" value="BIFUNCTIONAL DTTP/UTP PYROPHOSPHATASE/METHYLTRANSFERASE PROTEIN-RELATED"/>
    <property type="match status" value="1"/>
</dbReference>
<comment type="caution">
    <text evidence="4">Lacks conserved residue(s) required for the propagation of feature annotation.</text>
</comment>
<sequence length="182" mass="20391">MILASNSPRRQQLLREAGFEFEVFVRDFPEDFPGELPADEVAQYLAVQKNENYRPLLPDALILTADTTVILGDRVMNKPANADEAREMLTSLSNKTHEVICGVCISSASREISFSDRTEVTFGSLSPAEIDHYITTFQPFDKAGAYGIQEWIGMTKIIRITGSYYNVMGLPTHKVYEALMGF</sequence>
<dbReference type="SUPFAM" id="SSF52972">
    <property type="entry name" value="ITPase-like"/>
    <property type="match status" value="1"/>
</dbReference>
<dbReference type="CDD" id="cd00555">
    <property type="entry name" value="Maf"/>
    <property type="match status" value="1"/>
</dbReference>
<keyword evidence="3 4" id="KW-0546">Nucleotide metabolism</keyword>
<dbReference type="Proteomes" id="UP000256779">
    <property type="component" value="Unassembled WGS sequence"/>
</dbReference>
<keyword evidence="2 4" id="KW-0378">Hydrolase</keyword>
<dbReference type="EMBL" id="QREG01000021">
    <property type="protein sequence ID" value="RED94397.1"/>
    <property type="molecule type" value="Genomic_DNA"/>
</dbReference>
<comment type="catalytic activity">
    <reaction evidence="4">
        <text>dTTP + H2O = dTMP + diphosphate + H(+)</text>
        <dbReference type="Rhea" id="RHEA:28534"/>
        <dbReference type="ChEBI" id="CHEBI:15377"/>
        <dbReference type="ChEBI" id="CHEBI:15378"/>
        <dbReference type="ChEBI" id="CHEBI:33019"/>
        <dbReference type="ChEBI" id="CHEBI:37568"/>
        <dbReference type="ChEBI" id="CHEBI:63528"/>
        <dbReference type="EC" id="3.6.1.9"/>
    </reaction>
</comment>
<keyword evidence="6" id="KW-1185">Reference proteome</keyword>
<dbReference type="HAMAP" id="MF_00528">
    <property type="entry name" value="Maf"/>
    <property type="match status" value="1"/>
</dbReference>
<dbReference type="GO" id="GO:0005737">
    <property type="term" value="C:cytoplasm"/>
    <property type="evidence" value="ECO:0007669"/>
    <property type="project" value="UniProtKB-SubCell"/>
</dbReference>